<reference evidence="2 3" key="1">
    <citation type="journal article" date="2020" name="G3 (Bethesda)">
        <title>Improved Reference Genome for Cyclotella cryptica CCMP332, a Model for Cell Wall Morphogenesis, Salinity Adaptation, and Lipid Production in Diatoms (Bacillariophyta).</title>
        <authorList>
            <person name="Roberts W.R."/>
            <person name="Downey K.M."/>
            <person name="Ruck E.C."/>
            <person name="Traller J.C."/>
            <person name="Alverson A.J."/>
        </authorList>
    </citation>
    <scope>NUCLEOTIDE SEQUENCE [LARGE SCALE GENOMIC DNA]</scope>
    <source>
        <strain evidence="2 3">CCMP332</strain>
    </source>
</reference>
<protein>
    <submittedName>
        <fullName evidence="2">Uncharacterized protein</fullName>
    </submittedName>
</protein>
<gene>
    <name evidence="2" type="ORF">HJC23_000823</name>
</gene>
<keyword evidence="3" id="KW-1185">Reference proteome</keyword>
<sequence>MRNPVNRIATAAPRALESLLKGSGGDKNTKQEDNLKTRTTSFDLDLSALPESGVGEQACREGGSTSSVVTFEELMSDMMMEEMASVVDVSETVSKEWQ</sequence>
<organism evidence="2 3">
    <name type="scientific">Cyclotella cryptica</name>
    <dbReference type="NCBI Taxonomy" id="29204"/>
    <lineage>
        <taxon>Eukaryota</taxon>
        <taxon>Sar</taxon>
        <taxon>Stramenopiles</taxon>
        <taxon>Ochrophyta</taxon>
        <taxon>Bacillariophyta</taxon>
        <taxon>Coscinodiscophyceae</taxon>
        <taxon>Thalassiosirophycidae</taxon>
        <taxon>Stephanodiscales</taxon>
        <taxon>Stephanodiscaceae</taxon>
        <taxon>Cyclotella</taxon>
    </lineage>
</organism>
<feature type="region of interest" description="Disordered" evidence="1">
    <location>
        <begin position="1"/>
        <end position="39"/>
    </location>
</feature>
<dbReference type="EMBL" id="JABMIG020000071">
    <property type="protein sequence ID" value="KAL3795465.1"/>
    <property type="molecule type" value="Genomic_DNA"/>
</dbReference>
<dbReference type="AlphaFoldDB" id="A0ABD3QBB7"/>
<dbReference type="Proteomes" id="UP001516023">
    <property type="component" value="Unassembled WGS sequence"/>
</dbReference>
<evidence type="ECO:0000256" key="1">
    <source>
        <dbReference type="SAM" id="MobiDB-lite"/>
    </source>
</evidence>
<evidence type="ECO:0000313" key="3">
    <source>
        <dbReference type="Proteomes" id="UP001516023"/>
    </source>
</evidence>
<proteinExistence type="predicted"/>
<feature type="compositionally biased region" description="Basic and acidic residues" evidence="1">
    <location>
        <begin position="27"/>
        <end position="36"/>
    </location>
</feature>
<evidence type="ECO:0000313" key="2">
    <source>
        <dbReference type="EMBL" id="KAL3795465.1"/>
    </source>
</evidence>
<accession>A0ABD3QBB7</accession>
<name>A0ABD3QBB7_9STRA</name>
<comment type="caution">
    <text evidence="2">The sequence shown here is derived from an EMBL/GenBank/DDBJ whole genome shotgun (WGS) entry which is preliminary data.</text>
</comment>